<name>A0ABQ5ZCV5_9HYPH</name>
<comment type="caution">
    <text evidence="1">The sequence shown here is derived from an EMBL/GenBank/DDBJ whole genome shotgun (WGS) entry which is preliminary data.</text>
</comment>
<organism evidence="1 2">
    <name type="scientific">Shinella yambaruensis</name>
    <dbReference type="NCBI Taxonomy" id="415996"/>
    <lineage>
        <taxon>Bacteria</taxon>
        <taxon>Pseudomonadati</taxon>
        <taxon>Pseudomonadota</taxon>
        <taxon>Alphaproteobacteria</taxon>
        <taxon>Hyphomicrobiales</taxon>
        <taxon>Rhizobiaceae</taxon>
        <taxon>Shinella</taxon>
    </lineage>
</organism>
<keyword evidence="2" id="KW-1185">Reference proteome</keyword>
<dbReference type="Proteomes" id="UP001156702">
    <property type="component" value="Unassembled WGS sequence"/>
</dbReference>
<dbReference type="EMBL" id="BSOP01000007">
    <property type="protein sequence ID" value="GLR49866.1"/>
    <property type="molecule type" value="Genomic_DNA"/>
</dbReference>
<reference evidence="2" key="1">
    <citation type="journal article" date="2019" name="Int. J. Syst. Evol. Microbiol.">
        <title>The Global Catalogue of Microorganisms (GCM) 10K type strain sequencing project: providing services to taxonomists for standard genome sequencing and annotation.</title>
        <authorList>
            <consortium name="The Broad Institute Genomics Platform"/>
            <consortium name="The Broad Institute Genome Sequencing Center for Infectious Disease"/>
            <person name="Wu L."/>
            <person name="Ma J."/>
        </authorList>
    </citation>
    <scope>NUCLEOTIDE SEQUENCE [LARGE SCALE GENOMIC DNA]</scope>
    <source>
        <strain evidence="2">NBRC 102122</strain>
    </source>
</reference>
<gene>
    <name evidence="1" type="ORF">GCM10007923_10710</name>
</gene>
<evidence type="ECO:0000313" key="1">
    <source>
        <dbReference type="EMBL" id="GLR49866.1"/>
    </source>
</evidence>
<accession>A0ABQ5ZCV5</accession>
<evidence type="ECO:0000313" key="2">
    <source>
        <dbReference type="Proteomes" id="UP001156702"/>
    </source>
</evidence>
<protein>
    <submittedName>
        <fullName evidence="1">Uncharacterized protein</fullName>
    </submittedName>
</protein>
<sequence length="64" mass="6938">MCELPLPAKAANPSSVMVKLDATIRGRGCRADPRVKPEDDVGEWGEVRQQTAPLIPAFRPAAPR</sequence>
<proteinExistence type="predicted"/>